<protein>
    <submittedName>
        <fullName evidence="1">Uncharacterized protein</fullName>
    </submittedName>
</protein>
<accession>V4KR77</accession>
<keyword evidence="2" id="KW-1185">Reference proteome</keyword>
<reference evidence="1 2" key="1">
    <citation type="journal article" date="2013" name="Front. Plant Sci.">
        <title>The Reference Genome of the Halophytic Plant Eutrema salsugineum.</title>
        <authorList>
            <person name="Yang R."/>
            <person name="Jarvis D.E."/>
            <person name="Chen H."/>
            <person name="Beilstein M.A."/>
            <person name="Grimwood J."/>
            <person name="Jenkins J."/>
            <person name="Shu S."/>
            <person name="Prochnik S."/>
            <person name="Xin M."/>
            <person name="Ma C."/>
            <person name="Schmutz J."/>
            <person name="Wing R.A."/>
            <person name="Mitchell-Olds T."/>
            <person name="Schumaker K.S."/>
            <person name="Wang X."/>
        </authorList>
    </citation>
    <scope>NUCLEOTIDE SEQUENCE [LARGE SCALE GENOMIC DNA]</scope>
</reference>
<sequence>MRICRFIYRSKTLLTKNNRVVRNSSRIKDSVPSVYNCDVRQEPKTPFSAKFIPPLIGFQATIFCVNWSLVEAISSSVNFSSKFGSLSFWVYP</sequence>
<gene>
    <name evidence="1" type="ORF">EUTSA_v10015140mg</name>
</gene>
<proteinExistence type="predicted"/>
<organism evidence="1 2">
    <name type="scientific">Eutrema salsugineum</name>
    <name type="common">Saltwater cress</name>
    <name type="synonym">Sisymbrium salsugineum</name>
    <dbReference type="NCBI Taxonomy" id="72664"/>
    <lineage>
        <taxon>Eukaryota</taxon>
        <taxon>Viridiplantae</taxon>
        <taxon>Streptophyta</taxon>
        <taxon>Embryophyta</taxon>
        <taxon>Tracheophyta</taxon>
        <taxon>Spermatophyta</taxon>
        <taxon>Magnoliopsida</taxon>
        <taxon>eudicotyledons</taxon>
        <taxon>Gunneridae</taxon>
        <taxon>Pentapetalae</taxon>
        <taxon>rosids</taxon>
        <taxon>malvids</taxon>
        <taxon>Brassicales</taxon>
        <taxon>Brassicaceae</taxon>
        <taxon>Eutremeae</taxon>
        <taxon>Eutrema</taxon>
    </lineage>
</organism>
<name>V4KR77_EUTSA</name>
<dbReference type="Proteomes" id="UP000030689">
    <property type="component" value="Unassembled WGS sequence"/>
</dbReference>
<evidence type="ECO:0000313" key="2">
    <source>
        <dbReference type="Proteomes" id="UP000030689"/>
    </source>
</evidence>
<dbReference type="AlphaFoldDB" id="V4KR77"/>
<dbReference type="KEGG" id="eus:EUTSA_v10015140mg"/>
<dbReference type="Gramene" id="ESQ40450">
    <property type="protein sequence ID" value="ESQ40450"/>
    <property type="gene ID" value="EUTSA_v10015140mg"/>
</dbReference>
<evidence type="ECO:0000313" key="1">
    <source>
        <dbReference type="EMBL" id="ESQ40450.1"/>
    </source>
</evidence>
<dbReference type="EMBL" id="KI517464">
    <property type="protein sequence ID" value="ESQ40450.1"/>
    <property type="molecule type" value="Genomic_DNA"/>
</dbReference>